<proteinExistence type="predicted"/>
<feature type="domain" description="RWP-RK" evidence="10">
    <location>
        <begin position="152"/>
        <end position="241"/>
    </location>
</feature>
<keyword evidence="6" id="KW-0804">Transcription</keyword>
<dbReference type="EMBL" id="RDQH01000340">
    <property type="protein sequence ID" value="RXH77517.1"/>
    <property type="molecule type" value="Genomic_DNA"/>
</dbReference>
<protein>
    <recommendedName>
        <fullName evidence="10">RWP-RK domain-containing protein</fullName>
    </recommendedName>
</protein>
<feature type="coiled-coil region" evidence="8">
    <location>
        <begin position="220"/>
        <end position="258"/>
    </location>
</feature>
<dbReference type="InterPro" id="IPR044607">
    <property type="entry name" value="RKD-like"/>
</dbReference>
<dbReference type="InterPro" id="IPR046848">
    <property type="entry name" value="E_motif"/>
</dbReference>
<evidence type="ECO:0000256" key="8">
    <source>
        <dbReference type="SAM" id="Coils"/>
    </source>
</evidence>
<dbReference type="PANTHER" id="PTHR46373">
    <property type="entry name" value="PROTEIN RKD4"/>
    <property type="match status" value="1"/>
</dbReference>
<dbReference type="PANTHER" id="PTHR46373:SF20">
    <property type="entry name" value="PROTEIN RKD1"/>
    <property type="match status" value="1"/>
</dbReference>
<evidence type="ECO:0000256" key="6">
    <source>
        <dbReference type="ARBA" id="ARBA00023163"/>
    </source>
</evidence>
<dbReference type="Proteomes" id="UP000290289">
    <property type="component" value="Chromosome 14"/>
</dbReference>
<evidence type="ECO:0000256" key="3">
    <source>
        <dbReference type="ARBA" id="ARBA00023015"/>
    </source>
</evidence>
<feature type="compositionally biased region" description="Basic and acidic residues" evidence="9">
    <location>
        <begin position="140"/>
        <end position="155"/>
    </location>
</feature>
<evidence type="ECO:0000256" key="4">
    <source>
        <dbReference type="ARBA" id="ARBA00023054"/>
    </source>
</evidence>
<comment type="caution">
    <text evidence="11">The sequence shown here is derived from an EMBL/GenBank/DDBJ whole genome shotgun (WGS) entry which is preliminary data.</text>
</comment>
<dbReference type="GO" id="GO:0003700">
    <property type="term" value="F:DNA-binding transcription factor activity"/>
    <property type="evidence" value="ECO:0007669"/>
    <property type="project" value="InterPro"/>
</dbReference>
<dbReference type="InterPro" id="IPR011990">
    <property type="entry name" value="TPR-like_helical_dom_sf"/>
</dbReference>
<reference evidence="11 12" key="1">
    <citation type="submission" date="2018-10" db="EMBL/GenBank/DDBJ databases">
        <title>A high-quality apple genome assembly.</title>
        <authorList>
            <person name="Hu J."/>
        </authorList>
    </citation>
    <scope>NUCLEOTIDE SEQUENCE [LARGE SCALE GENOMIC DNA]</scope>
    <source>
        <strain evidence="12">cv. HFTH1</strain>
        <tissue evidence="11">Young leaf</tissue>
    </source>
</reference>
<evidence type="ECO:0000256" key="7">
    <source>
        <dbReference type="ARBA" id="ARBA00023242"/>
    </source>
</evidence>
<evidence type="ECO:0000313" key="12">
    <source>
        <dbReference type="Proteomes" id="UP000290289"/>
    </source>
</evidence>
<gene>
    <name evidence="11" type="ORF">DVH24_023791</name>
</gene>
<dbReference type="Gene3D" id="1.25.40.10">
    <property type="entry name" value="Tetratricopeptide repeat domain"/>
    <property type="match status" value="1"/>
</dbReference>
<accession>A0A498I6E3</accession>
<dbReference type="FunFam" id="1.25.40.10:FF:000242">
    <property type="entry name" value="Pentatricopeptide repeat-containing protein"/>
    <property type="match status" value="1"/>
</dbReference>
<dbReference type="Pfam" id="PF02042">
    <property type="entry name" value="RWP-RK"/>
    <property type="match status" value="1"/>
</dbReference>
<evidence type="ECO:0000256" key="9">
    <source>
        <dbReference type="SAM" id="MobiDB-lite"/>
    </source>
</evidence>
<keyword evidence="4 8" id="KW-0175">Coiled coil</keyword>
<dbReference type="Pfam" id="PF20431">
    <property type="entry name" value="E_motif"/>
    <property type="match status" value="1"/>
</dbReference>
<evidence type="ECO:0000256" key="5">
    <source>
        <dbReference type="ARBA" id="ARBA00023125"/>
    </source>
</evidence>
<keyword evidence="5" id="KW-0238">DNA-binding</keyword>
<feature type="region of interest" description="Disordered" evidence="9">
    <location>
        <begin position="129"/>
        <end position="171"/>
    </location>
</feature>
<dbReference type="GO" id="GO:0003677">
    <property type="term" value="F:DNA binding"/>
    <property type="evidence" value="ECO:0007669"/>
    <property type="project" value="UniProtKB-KW"/>
</dbReference>
<evidence type="ECO:0000256" key="2">
    <source>
        <dbReference type="ARBA" id="ARBA00022737"/>
    </source>
</evidence>
<dbReference type="PROSITE" id="PS51519">
    <property type="entry name" value="RWP_RK"/>
    <property type="match status" value="1"/>
</dbReference>
<dbReference type="AlphaFoldDB" id="A0A498I6E3"/>
<comment type="function">
    <text evidence="1">Putative transcription factor.</text>
</comment>
<evidence type="ECO:0000313" key="11">
    <source>
        <dbReference type="EMBL" id="RXH77517.1"/>
    </source>
</evidence>
<name>A0A498I6E3_MALDO</name>
<keyword evidence="2" id="KW-0677">Repeat</keyword>
<keyword evidence="3" id="KW-0805">Transcription regulation</keyword>
<dbReference type="InterPro" id="IPR003035">
    <property type="entry name" value="RWP-RK_dom"/>
</dbReference>
<organism evidence="11 12">
    <name type="scientific">Malus domestica</name>
    <name type="common">Apple</name>
    <name type="synonym">Pyrus malus</name>
    <dbReference type="NCBI Taxonomy" id="3750"/>
    <lineage>
        <taxon>Eukaryota</taxon>
        <taxon>Viridiplantae</taxon>
        <taxon>Streptophyta</taxon>
        <taxon>Embryophyta</taxon>
        <taxon>Tracheophyta</taxon>
        <taxon>Spermatophyta</taxon>
        <taxon>Magnoliopsida</taxon>
        <taxon>eudicotyledons</taxon>
        <taxon>Gunneridae</taxon>
        <taxon>Pentapetalae</taxon>
        <taxon>rosids</taxon>
        <taxon>fabids</taxon>
        <taxon>Rosales</taxon>
        <taxon>Rosaceae</taxon>
        <taxon>Amygdaloideae</taxon>
        <taxon>Maleae</taxon>
        <taxon>Malus</taxon>
    </lineage>
</organism>
<keyword evidence="12" id="KW-1185">Reference proteome</keyword>
<sequence length="470" mass="53793">MGWLAKYDVVKDRGEDPFFFPHQPTFPSVHDFRGYACDWQFDLPIVQDHRFPDHPLPSLESCVNIDPIYSSLDILPIRTVLQDDEIFFGNGNALFGVNSNDLCGGLTEINHNHHQQFQQQQQPPLLLTCKNDENGITDMNDSREARDKAISERPHSSKRHRSSSSSLSSSKMLSRQTISQYFYMPITQAAKELNVGLTLLKKRCRELGIRRWPHRKLTSLQTLIRNIQELGKEGEEGEEKLRNAIVLLEMEKKLLEEAPDMQLEDNTKRLRQACFKANYKKRKIMGTKSEVHRCEPDDVTCLLVLQACASLNALEFGKRVHKYIEEHGYGGASNFHCGLVDERMMIFDRMSKEFGVVPNIHHYGCMFDLLGRAGRLDQAYQLITSMNMKPDPTIWRTLLGACRIHGNNSLAERVVGNLIELKAQEAGDYVLLMNIFSSAGTWEKLTEMRKFMKEKAIQTTPGCSTLELKE</sequence>
<evidence type="ECO:0000259" key="10">
    <source>
        <dbReference type="PROSITE" id="PS51519"/>
    </source>
</evidence>
<keyword evidence="7" id="KW-0539">Nucleus</keyword>
<evidence type="ECO:0000256" key="1">
    <source>
        <dbReference type="ARBA" id="ARBA00004049"/>
    </source>
</evidence>